<gene>
    <name evidence="12" type="ORF">LWF01_17950</name>
</gene>
<feature type="domain" description="Response regulatory" evidence="11">
    <location>
        <begin position="4"/>
        <end position="128"/>
    </location>
</feature>
<keyword evidence="13" id="KW-1185">Reference proteome</keyword>
<dbReference type="InterPro" id="IPR001034">
    <property type="entry name" value="DeoR_HTH"/>
</dbReference>
<evidence type="ECO:0000256" key="10">
    <source>
        <dbReference type="PROSITE-ProRule" id="PRU00169"/>
    </source>
</evidence>
<name>A0ABY8QSG1_9MICO</name>
<evidence type="ECO:0000313" key="12">
    <source>
        <dbReference type="EMBL" id="WGW11944.1"/>
    </source>
</evidence>
<evidence type="ECO:0000256" key="3">
    <source>
        <dbReference type="ARBA" id="ARBA00022553"/>
    </source>
</evidence>
<evidence type="ECO:0000256" key="7">
    <source>
        <dbReference type="ARBA" id="ARBA00023159"/>
    </source>
</evidence>
<dbReference type="SUPFAM" id="SSF52172">
    <property type="entry name" value="CheY-like"/>
    <property type="match status" value="1"/>
</dbReference>
<dbReference type="Proteomes" id="UP001209083">
    <property type="component" value="Chromosome"/>
</dbReference>
<evidence type="ECO:0000256" key="6">
    <source>
        <dbReference type="ARBA" id="ARBA00023125"/>
    </source>
</evidence>
<evidence type="ECO:0000256" key="8">
    <source>
        <dbReference type="ARBA" id="ARBA00023163"/>
    </source>
</evidence>
<evidence type="ECO:0000256" key="5">
    <source>
        <dbReference type="ARBA" id="ARBA00023015"/>
    </source>
</evidence>
<proteinExistence type="predicted"/>
<dbReference type="PIRSF" id="PIRSF006171">
    <property type="entry name" value="RR_citrat_malat"/>
    <property type="match status" value="1"/>
</dbReference>
<dbReference type="Gene3D" id="3.40.50.2300">
    <property type="match status" value="1"/>
</dbReference>
<dbReference type="PANTHER" id="PTHR45526">
    <property type="entry name" value="TRANSCRIPTIONAL REGULATORY PROTEIN DPIA"/>
    <property type="match status" value="1"/>
</dbReference>
<reference evidence="12 13" key="1">
    <citation type="submission" date="2023-05" db="EMBL/GenBank/DDBJ databases">
        <title>Lithophilousrod everest ZFBP1038 complete genpme.</title>
        <authorList>
            <person name="Tian M."/>
        </authorList>
    </citation>
    <scope>NUCLEOTIDE SEQUENCE [LARGE SCALE GENOMIC DNA]</scope>
    <source>
        <strain evidence="12 13">ZFBP1038</strain>
    </source>
</reference>
<dbReference type="Gene3D" id="1.10.10.10">
    <property type="entry name" value="Winged helix-like DNA-binding domain superfamily/Winged helix DNA-binding domain"/>
    <property type="match status" value="1"/>
</dbReference>
<dbReference type="SMART" id="SM00448">
    <property type="entry name" value="REC"/>
    <property type="match status" value="1"/>
</dbReference>
<evidence type="ECO:0000256" key="9">
    <source>
        <dbReference type="PIRNR" id="PIRNR006171"/>
    </source>
</evidence>
<dbReference type="SUPFAM" id="SSF46785">
    <property type="entry name" value="Winged helix' DNA-binding domain"/>
    <property type="match status" value="1"/>
</dbReference>
<evidence type="ECO:0000313" key="13">
    <source>
        <dbReference type="Proteomes" id="UP001209083"/>
    </source>
</evidence>
<keyword evidence="3 10" id="KW-0597">Phosphoprotein</keyword>
<keyword evidence="2 9" id="KW-0963">Cytoplasm</keyword>
<evidence type="ECO:0000256" key="1">
    <source>
        <dbReference type="ARBA" id="ARBA00004496"/>
    </source>
</evidence>
<dbReference type="Pfam" id="PF00072">
    <property type="entry name" value="Response_reg"/>
    <property type="match status" value="1"/>
</dbReference>
<keyword evidence="6 9" id="KW-0238">DNA-binding</keyword>
<dbReference type="InterPro" id="IPR036388">
    <property type="entry name" value="WH-like_DNA-bd_sf"/>
</dbReference>
<dbReference type="PROSITE" id="PS50110">
    <property type="entry name" value="RESPONSE_REGULATORY"/>
    <property type="match status" value="1"/>
</dbReference>
<dbReference type="EMBL" id="CP090958">
    <property type="protein sequence ID" value="WGW11944.1"/>
    <property type="molecule type" value="Genomic_DNA"/>
</dbReference>
<dbReference type="InterPro" id="IPR036390">
    <property type="entry name" value="WH_DNA-bd_sf"/>
</dbReference>
<accession>A0ABY8QSG1</accession>
<dbReference type="InterPro" id="IPR051271">
    <property type="entry name" value="2C-system_Tx_regulators"/>
</dbReference>
<keyword evidence="5 9" id="KW-0805">Transcription regulation</keyword>
<feature type="modified residue" description="4-aspartylphosphate" evidence="10">
    <location>
        <position position="63"/>
    </location>
</feature>
<dbReference type="Pfam" id="PF08220">
    <property type="entry name" value="HTH_DeoR"/>
    <property type="match status" value="1"/>
</dbReference>
<evidence type="ECO:0000256" key="2">
    <source>
        <dbReference type="ARBA" id="ARBA00022490"/>
    </source>
</evidence>
<dbReference type="InterPro" id="IPR024187">
    <property type="entry name" value="Sig_transdc_resp-reg_cit/mal"/>
</dbReference>
<dbReference type="InterPro" id="IPR001789">
    <property type="entry name" value="Sig_transdc_resp-reg_receiver"/>
</dbReference>
<dbReference type="RefSeq" id="WP_349638740.1">
    <property type="nucleotide sequence ID" value="NZ_CP090958.1"/>
</dbReference>
<evidence type="ECO:0000256" key="4">
    <source>
        <dbReference type="ARBA" id="ARBA00023012"/>
    </source>
</evidence>
<organism evidence="12 13">
    <name type="scientific">Saxibacter everestensis</name>
    <dbReference type="NCBI Taxonomy" id="2909229"/>
    <lineage>
        <taxon>Bacteria</taxon>
        <taxon>Bacillati</taxon>
        <taxon>Actinomycetota</taxon>
        <taxon>Actinomycetes</taxon>
        <taxon>Micrococcales</taxon>
        <taxon>Brevibacteriaceae</taxon>
        <taxon>Saxibacter</taxon>
    </lineage>
</organism>
<keyword evidence="7 9" id="KW-0010">Activator</keyword>
<evidence type="ECO:0000259" key="11">
    <source>
        <dbReference type="PROSITE" id="PS50110"/>
    </source>
</evidence>
<sequence>MTVNVLIVEDQKTAAKAHADYVGRIDGFRLVGVAHSGIKALSLLMGEPRTARKSLHVDLVLLDMNLPDMAGLELCRTLRMRGVTVDVIAVTAARELEMVQGAVSAGILQYLIKPFTFATFRAKLVGYQEYRTKLGNRQITQVELDRAFAALRVTGDASMPKGLAEPTLTAIVDELRSRGVMSAGEAGGVLGVSRVTARRYLEALTKEGRVDRVPRYGSTGRPEVEYRWIGDR</sequence>
<protein>
    <recommendedName>
        <fullName evidence="9">Transcriptional regulatory protein</fullName>
    </recommendedName>
</protein>
<keyword evidence="8 9" id="KW-0804">Transcription</keyword>
<dbReference type="InterPro" id="IPR011006">
    <property type="entry name" value="CheY-like_superfamily"/>
</dbReference>
<dbReference type="PANTHER" id="PTHR45526:SF1">
    <property type="entry name" value="TRANSCRIPTIONAL REGULATORY PROTEIN DCUR-RELATED"/>
    <property type="match status" value="1"/>
</dbReference>
<keyword evidence="4 9" id="KW-0902">Two-component regulatory system</keyword>
<comment type="subcellular location">
    <subcellularLocation>
        <location evidence="1 9">Cytoplasm</location>
    </subcellularLocation>
</comment>